<dbReference type="Pfam" id="PF00653">
    <property type="entry name" value="BIR"/>
    <property type="match status" value="2"/>
</dbReference>
<reference evidence="9" key="1">
    <citation type="submission" date="2019-08" db="EMBL/GenBank/DDBJ databases">
        <title>The improved chromosome-level genome for the pearl oyster Pinctada fucata martensii using PacBio sequencing and Hi-C.</title>
        <authorList>
            <person name="Zheng Z."/>
        </authorList>
    </citation>
    <scope>NUCLEOTIDE SEQUENCE</scope>
    <source>
        <strain evidence="9">ZZ-2019</strain>
        <tissue evidence="9">Adductor muscle</tissue>
    </source>
</reference>
<feature type="compositionally biased region" description="Low complexity" evidence="6">
    <location>
        <begin position="1261"/>
        <end position="1285"/>
    </location>
</feature>
<evidence type="ECO:0000256" key="3">
    <source>
        <dbReference type="ARBA" id="ARBA00022771"/>
    </source>
</evidence>
<feature type="compositionally biased region" description="Acidic residues" evidence="6">
    <location>
        <begin position="562"/>
        <end position="572"/>
    </location>
</feature>
<dbReference type="PROSITE" id="PS50089">
    <property type="entry name" value="ZF_RING_2"/>
    <property type="match status" value="1"/>
</dbReference>
<dbReference type="SMART" id="SM00184">
    <property type="entry name" value="RING"/>
    <property type="match status" value="1"/>
</dbReference>
<evidence type="ECO:0000256" key="4">
    <source>
        <dbReference type="ARBA" id="ARBA00022833"/>
    </source>
</evidence>
<keyword evidence="7" id="KW-0472">Membrane</keyword>
<dbReference type="Pfam" id="PF13920">
    <property type="entry name" value="zf-C3HC4_3"/>
    <property type="match status" value="1"/>
</dbReference>
<evidence type="ECO:0000256" key="7">
    <source>
        <dbReference type="SAM" id="Phobius"/>
    </source>
</evidence>
<feature type="region of interest" description="Disordered" evidence="6">
    <location>
        <begin position="385"/>
        <end position="418"/>
    </location>
</feature>
<evidence type="ECO:0000256" key="5">
    <source>
        <dbReference type="PROSITE-ProRule" id="PRU00175"/>
    </source>
</evidence>
<feature type="domain" description="RING-type" evidence="8">
    <location>
        <begin position="1304"/>
        <end position="1339"/>
    </location>
</feature>
<feature type="compositionally biased region" description="Polar residues" evidence="6">
    <location>
        <begin position="1186"/>
        <end position="1207"/>
    </location>
</feature>
<evidence type="ECO:0000256" key="1">
    <source>
        <dbReference type="ARBA" id="ARBA00006672"/>
    </source>
</evidence>
<keyword evidence="2" id="KW-0479">Metal-binding</keyword>
<dbReference type="Gene3D" id="3.40.50.10140">
    <property type="entry name" value="Toll/interleukin-1 receptor homology (TIR) domain"/>
    <property type="match status" value="1"/>
</dbReference>
<proteinExistence type="inferred from homology"/>
<dbReference type="InterPro" id="IPR050784">
    <property type="entry name" value="IAP"/>
</dbReference>
<dbReference type="FunFam" id="1.10.1170.10:FF:000002">
    <property type="entry name" value="Baculoviral IAP repeat containing 7"/>
    <property type="match status" value="1"/>
</dbReference>
<dbReference type="InterPro" id="IPR035897">
    <property type="entry name" value="Toll_tir_struct_dom_sf"/>
</dbReference>
<feature type="transmembrane region" description="Helical" evidence="7">
    <location>
        <begin position="750"/>
        <end position="773"/>
    </location>
</feature>
<feature type="compositionally biased region" description="Polar residues" evidence="6">
    <location>
        <begin position="395"/>
        <end position="416"/>
    </location>
</feature>
<comment type="caution">
    <text evidence="9">The sequence shown here is derived from an EMBL/GenBank/DDBJ whole genome shotgun (WGS) entry which is preliminary data.</text>
</comment>
<dbReference type="SMART" id="SM00238">
    <property type="entry name" value="BIR"/>
    <property type="match status" value="2"/>
</dbReference>
<dbReference type="PANTHER" id="PTHR10044:SF139">
    <property type="entry name" value="DEATH-ASSOCIATED INHIBITOR OF APOPTOSIS 2"/>
    <property type="match status" value="1"/>
</dbReference>
<dbReference type="InterPro" id="IPR001841">
    <property type="entry name" value="Znf_RING"/>
</dbReference>
<dbReference type="Gene3D" id="1.10.1170.10">
    <property type="entry name" value="Inhibitor Of Apoptosis Protein (2mihbC-IAP-1), Chain A"/>
    <property type="match status" value="2"/>
</dbReference>
<evidence type="ECO:0000313" key="10">
    <source>
        <dbReference type="Proteomes" id="UP001186944"/>
    </source>
</evidence>
<dbReference type="Proteomes" id="UP001186944">
    <property type="component" value="Unassembled WGS sequence"/>
</dbReference>
<dbReference type="CDD" id="cd00022">
    <property type="entry name" value="BIR"/>
    <property type="match status" value="2"/>
</dbReference>
<feature type="compositionally biased region" description="Low complexity" evidence="6">
    <location>
        <begin position="1154"/>
        <end position="1166"/>
    </location>
</feature>
<dbReference type="PANTHER" id="PTHR10044">
    <property type="entry name" value="INHIBITOR OF APOPTOSIS"/>
    <property type="match status" value="1"/>
</dbReference>
<evidence type="ECO:0000256" key="6">
    <source>
        <dbReference type="SAM" id="MobiDB-lite"/>
    </source>
</evidence>
<accession>A0AA88Y3Z0</accession>
<sequence>MESAPYRFEKLEHHYMYLHQPLQRNSERETIDDTSSMARIVLNEVNGDYEKQQQNIQDEKSNSDSRLIECLIELNSCRSRSRKRLENLYADRSCSRELFEDLYADRLLSRERFEDLYVDRSCSRELLENSFADRSRSKERLEISFTKLSRSKEHLENSFADLKHSREHLENDENLYSSFREHFFNCYADGSRSVERIENLFADTTEDPLKPEDLYDVIIVHHPEDSDKVEEFVSWLELVLESEGLLDIRIQTCDYAGSHTDHVRNLRRIMKKGMRILLFMTSNFPTHYYLLLKEAIHKSILGSKFNGNKDLKEEMERIMQKCLYPIHTEPRRTRFGRYETPTCLDSYQGIDFFEKKKRLAKMKAVNFVREARNDRTALIRLMKQQSNEADKESQKQNQQIHTNRMSETETQYQGSDEPTACKPVETTFMEKTHCQDHSVSTEIENGNMLPGIQGDNDDSPVHLLLSNAMIESKHEDLSTNSRKARAVFVSSASNGQHGINEQNGQIDSVRREIGNHRYIMPIPTPGHYICNPLNNSKMEEKKPRHEKQTLIHDRPIKKITTEEEDNEEEEETDAKSHSQITFHIEDEPSWFPIRLAKSFRCTLELEEIHVHRGCVESLIRSTNKHIHMHGNQRCRNHCHDNHTNNKQHYCQCRQCQNAMRYEATKIIGEKSEDLSQHSSVVEEKSNINEFFDIFLQHYSVDKTLVSFGSALRKQELILFSKCTPGKVGAPDSHLIIPKQMMPDHLFMENLYIVCVLLSYMYLTLTVLCVFLTIRNVTLSYLMKTRNDRMHKYPKKGLCAVQEADGKKTQKKTKSAVVTNAFLMLWCIVKTSCPSKKEKRPEMKLPIVLSMKKILSDEVAASKLYDLFRKYVDGKNTTKLVLHDWISNSRRDIMVYPAYTLQNGNTLDPILERFNTPDPPNRSETMSFELLRLCTLHDFPHRNAPSLVRLTQAGFYYEGNDDEVVCFSCNVRKRNWNVNDDPMAVHRKLSPNCPFINGTGTQNVPVHTYSGNDHRYKVALVQGLSSTPPAVTNPGSSAQHPRTAPPNSYQPLGNNRPVKYPKYADKAARLDTYKSWPTGNAQHPRDMTEAGFYFTGEGDCARCFHCGIGLKNWDPADNAWVEHARWSPRCPYMLEIKGQDFIDLVMDAADRANREAQNQRNNAAQSSERSDPSNSAQNVEKDCTPGPVTQNGSGTTDAGSVTTSTVRDVSQVPRFPLQTPAAQSVISQGYPPKIIKIAMDAIIEKSGWPSVTANTILQELSDSGYSSSSSSSSSSQGASASTGSNAQDKKVLQSENKQLQELTTCKICLDEKVSIVFLPCGHLVSCAQCAPAMRKCPICRTLVKGTVRTCLMDG</sequence>
<dbReference type="GO" id="GO:0005737">
    <property type="term" value="C:cytoplasm"/>
    <property type="evidence" value="ECO:0007669"/>
    <property type="project" value="TreeGrafter"/>
</dbReference>
<organism evidence="9 10">
    <name type="scientific">Pinctada imbricata</name>
    <name type="common">Atlantic pearl-oyster</name>
    <name type="synonym">Pinctada martensii</name>
    <dbReference type="NCBI Taxonomy" id="66713"/>
    <lineage>
        <taxon>Eukaryota</taxon>
        <taxon>Metazoa</taxon>
        <taxon>Spiralia</taxon>
        <taxon>Lophotrochozoa</taxon>
        <taxon>Mollusca</taxon>
        <taxon>Bivalvia</taxon>
        <taxon>Autobranchia</taxon>
        <taxon>Pteriomorphia</taxon>
        <taxon>Pterioida</taxon>
        <taxon>Pterioidea</taxon>
        <taxon>Pteriidae</taxon>
        <taxon>Pinctada</taxon>
    </lineage>
</organism>
<dbReference type="CDD" id="cd16713">
    <property type="entry name" value="RING-HC_BIRC2_3_7"/>
    <property type="match status" value="1"/>
</dbReference>
<keyword evidence="4" id="KW-0862">Zinc</keyword>
<dbReference type="SUPFAM" id="SSF57924">
    <property type="entry name" value="Inhibitor of apoptosis (IAP) repeat"/>
    <property type="match status" value="2"/>
</dbReference>
<keyword evidence="10" id="KW-1185">Reference proteome</keyword>
<protein>
    <recommendedName>
        <fullName evidence="8">RING-type domain-containing protein</fullName>
    </recommendedName>
</protein>
<name>A0AA88Y3Z0_PINIB</name>
<dbReference type="PROSITE" id="PS50143">
    <property type="entry name" value="BIR_REPEAT_2"/>
    <property type="match status" value="2"/>
</dbReference>
<dbReference type="GO" id="GO:0008270">
    <property type="term" value="F:zinc ion binding"/>
    <property type="evidence" value="ECO:0007669"/>
    <property type="project" value="UniProtKB-KW"/>
</dbReference>
<keyword evidence="3 5" id="KW-0863">Zinc-finger</keyword>
<dbReference type="GO" id="GO:0051726">
    <property type="term" value="P:regulation of cell cycle"/>
    <property type="evidence" value="ECO:0007669"/>
    <property type="project" value="TreeGrafter"/>
</dbReference>
<dbReference type="GO" id="GO:0005634">
    <property type="term" value="C:nucleus"/>
    <property type="evidence" value="ECO:0007669"/>
    <property type="project" value="TreeGrafter"/>
</dbReference>
<dbReference type="EMBL" id="VSWD01000010">
    <property type="protein sequence ID" value="KAK3091939.1"/>
    <property type="molecule type" value="Genomic_DNA"/>
</dbReference>
<dbReference type="Gene3D" id="3.30.40.10">
    <property type="entry name" value="Zinc/RING finger domain, C3HC4 (zinc finger)"/>
    <property type="match status" value="1"/>
</dbReference>
<keyword evidence="7" id="KW-1133">Transmembrane helix</keyword>
<gene>
    <name evidence="9" type="ORF">FSP39_023847</name>
</gene>
<dbReference type="InterPro" id="IPR001370">
    <property type="entry name" value="BIR_rpt"/>
</dbReference>
<dbReference type="GO" id="GO:0043027">
    <property type="term" value="F:cysteine-type endopeptidase inhibitor activity involved in apoptotic process"/>
    <property type="evidence" value="ECO:0007669"/>
    <property type="project" value="TreeGrafter"/>
</dbReference>
<comment type="similarity">
    <text evidence="1">Belongs to the IAP family.</text>
</comment>
<dbReference type="InterPro" id="IPR013083">
    <property type="entry name" value="Znf_RING/FYVE/PHD"/>
</dbReference>
<feature type="region of interest" description="Disordered" evidence="6">
    <location>
        <begin position="557"/>
        <end position="578"/>
    </location>
</feature>
<feature type="compositionally biased region" description="Polar residues" evidence="6">
    <location>
        <begin position="1024"/>
        <end position="1052"/>
    </location>
</feature>
<feature type="region of interest" description="Disordered" evidence="6">
    <location>
        <begin position="1261"/>
        <end position="1288"/>
    </location>
</feature>
<evidence type="ECO:0000256" key="2">
    <source>
        <dbReference type="ARBA" id="ARBA00022723"/>
    </source>
</evidence>
<keyword evidence="7" id="KW-0812">Transmembrane</keyword>
<dbReference type="GO" id="GO:0043066">
    <property type="term" value="P:negative regulation of apoptotic process"/>
    <property type="evidence" value="ECO:0007669"/>
    <property type="project" value="TreeGrafter"/>
</dbReference>
<feature type="region of interest" description="Disordered" evidence="6">
    <location>
        <begin position="1024"/>
        <end position="1056"/>
    </location>
</feature>
<evidence type="ECO:0000313" key="9">
    <source>
        <dbReference type="EMBL" id="KAK3091939.1"/>
    </source>
</evidence>
<dbReference type="PROSITE" id="PS01282">
    <property type="entry name" value="BIR_REPEAT_1"/>
    <property type="match status" value="2"/>
</dbReference>
<evidence type="ECO:0000259" key="8">
    <source>
        <dbReference type="PROSITE" id="PS50089"/>
    </source>
</evidence>
<feature type="region of interest" description="Disordered" evidence="6">
    <location>
        <begin position="1152"/>
        <end position="1214"/>
    </location>
</feature>